<evidence type="ECO:0000259" key="9">
    <source>
        <dbReference type="Pfam" id="PF00892"/>
    </source>
</evidence>
<evidence type="ECO:0000313" key="11">
    <source>
        <dbReference type="Proteomes" id="UP001501627"/>
    </source>
</evidence>
<gene>
    <name evidence="10" type="primary">rarD_1</name>
    <name evidence="10" type="ORF">GCM10022279_03060</name>
</gene>
<dbReference type="InterPro" id="IPR004626">
    <property type="entry name" value="RarD"/>
</dbReference>
<feature type="transmembrane region" description="Helical" evidence="8">
    <location>
        <begin position="239"/>
        <end position="257"/>
    </location>
</feature>
<dbReference type="Proteomes" id="UP001501627">
    <property type="component" value="Unassembled WGS sequence"/>
</dbReference>
<evidence type="ECO:0000256" key="7">
    <source>
        <dbReference type="ARBA" id="ARBA00023136"/>
    </source>
</evidence>
<proteinExistence type="inferred from homology"/>
<protein>
    <submittedName>
        <fullName evidence="10">EamA family transporter RarD</fullName>
    </submittedName>
</protein>
<evidence type="ECO:0000256" key="1">
    <source>
        <dbReference type="ARBA" id="ARBA00004651"/>
    </source>
</evidence>
<dbReference type="SUPFAM" id="SSF103481">
    <property type="entry name" value="Multidrug resistance efflux transporter EmrE"/>
    <property type="match status" value="2"/>
</dbReference>
<keyword evidence="5 8" id="KW-0812">Transmembrane</keyword>
<dbReference type="PANTHER" id="PTHR22911:SF137">
    <property type="entry name" value="SOLUTE CARRIER FAMILY 35 MEMBER G2-RELATED"/>
    <property type="match status" value="1"/>
</dbReference>
<comment type="subcellular location">
    <subcellularLocation>
        <location evidence="1">Cell membrane</location>
        <topology evidence="1">Multi-pass membrane protein</topology>
    </subcellularLocation>
</comment>
<evidence type="ECO:0000256" key="3">
    <source>
        <dbReference type="ARBA" id="ARBA00022448"/>
    </source>
</evidence>
<evidence type="ECO:0000256" key="5">
    <source>
        <dbReference type="ARBA" id="ARBA00022692"/>
    </source>
</evidence>
<accession>A0ABP7QJ03</accession>
<evidence type="ECO:0000256" key="8">
    <source>
        <dbReference type="SAM" id="Phobius"/>
    </source>
</evidence>
<comment type="caution">
    <text evidence="10">The sequence shown here is derived from an EMBL/GenBank/DDBJ whole genome shotgun (WGS) entry which is preliminary data.</text>
</comment>
<reference evidence="11" key="1">
    <citation type="journal article" date="2019" name="Int. J. Syst. Evol. Microbiol.">
        <title>The Global Catalogue of Microorganisms (GCM) 10K type strain sequencing project: providing services to taxonomists for standard genome sequencing and annotation.</title>
        <authorList>
            <consortium name="The Broad Institute Genomics Platform"/>
            <consortium name="The Broad Institute Genome Sequencing Center for Infectious Disease"/>
            <person name="Wu L."/>
            <person name="Ma J."/>
        </authorList>
    </citation>
    <scope>NUCLEOTIDE SEQUENCE [LARGE SCALE GENOMIC DNA]</scope>
    <source>
        <strain evidence="11">JCM 17561</strain>
    </source>
</reference>
<evidence type="ECO:0000313" key="10">
    <source>
        <dbReference type="EMBL" id="GAA3982937.1"/>
    </source>
</evidence>
<name>A0ABP7QJ03_9BURK</name>
<feature type="transmembrane region" description="Helical" evidence="8">
    <location>
        <begin position="206"/>
        <end position="227"/>
    </location>
</feature>
<feature type="transmembrane region" description="Helical" evidence="8">
    <location>
        <begin position="146"/>
        <end position="162"/>
    </location>
</feature>
<dbReference type="InterPro" id="IPR037185">
    <property type="entry name" value="EmrE-like"/>
</dbReference>
<keyword evidence="7 8" id="KW-0472">Membrane</keyword>
<dbReference type="EMBL" id="BAABBP010000002">
    <property type="protein sequence ID" value="GAA3982937.1"/>
    <property type="molecule type" value="Genomic_DNA"/>
</dbReference>
<evidence type="ECO:0000256" key="4">
    <source>
        <dbReference type="ARBA" id="ARBA00022475"/>
    </source>
</evidence>
<dbReference type="PANTHER" id="PTHR22911">
    <property type="entry name" value="ACYL-MALONYL CONDENSING ENZYME-RELATED"/>
    <property type="match status" value="1"/>
</dbReference>
<sequence length="298" mass="32850">MQPGIVYAALAFVGWGLFPVYFRQLEQVPALEIIMHRTLWSMLFVALLLLVRRRWEWLAQLRQNPRTVGVFALSALLLSGNWLIYVWAVNNGHVVDASLGYFIQPLLNVALGTVFLHERPRSGQWAAVALAAAGVAWLTWQAGHLPWIGLSLALTFGIYGLMRKVAVLGALEGLAVETALLTPLALAALAWWGWRGEAAWVHADAPLWGWLLAAGPFTAIPLLLFAAGARRITLTTLGVLQYIGPTLQFMLGVWLYGESLTPARLIGFVLIWAALVLFTLEGAWRQRRGASRVARTPA</sequence>
<comment type="similarity">
    <text evidence="2">Belongs to the EamA transporter family.</text>
</comment>
<evidence type="ECO:0000256" key="2">
    <source>
        <dbReference type="ARBA" id="ARBA00007362"/>
    </source>
</evidence>
<keyword evidence="4" id="KW-1003">Cell membrane</keyword>
<organism evidence="10 11">
    <name type="scientific">Comamonas faecalis</name>
    <dbReference type="NCBI Taxonomy" id="1387849"/>
    <lineage>
        <taxon>Bacteria</taxon>
        <taxon>Pseudomonadati</taxon>
        <taxon>Pseudomonadota</taxon>
        <taxon>Betaproteobacteria</taxon>
        <taxon>Burkholderiales</taxon>
        <taxon>Comamonadaceae</taxon>
        <taxon>Comamonas</taxon>
    </lineage>
</organism>
<feature type="transmembrane region" description="Helical" evidence="8">
    <location>
        <begin position="174"/>
        <end position="194"/>
    </location>
</feature>
<feature type="transmembrane region" description="Helical" evidence="8">
    <location>
        <begin position="34"/>
        <end position="55"/>
    </location>
</feature>
<feature type="transmembrane region" description="Helical" evidence="8">
    <location>
        <begin position="5"/>
        <end position="22"/>
    </location>
</feature>
<evidence type="ECO:0000256" key="6">
    <source>
        <dbReference type="ARBA" id="ARBA00022989"/>
    </source>
</evidence>
<dbReference type="NCBIfam" id="TIGR00688">
    <property type="entry name" value="rarD"/>
    <property type="match status" value="1"/>
</dbReference>
<feature type="transmembrane region" description="Helical" evidence="8">
    <location>
        <begin position="263"/>
        <end position="284"/>
    </location>
</feature>
<dbReference type="RefSeq" id="WP_103043686.1">
    <property type="nucleotide sequence ID" value="NZ_BAABBP010000002.1"/>
</dbReference>
<feature type="transmembrane region" description="Helical" evidence="8">
    <location>
        <begin position="67"/>
        <end position="87"/>
    </location>
</feature>
<keyword evidence="6 8" id="KW-1133">Transmembrane helix</keyword>
<dbReference type="InterPro" id="IPR000620">
    <property type="entry name" value="EamA_dom"/>
</dbReference>
<feature type="domain" description="EamA" evidence="9">
    <location>
        <begin position="3"/>
        <end position="139"/>
    </location>
</feature>
<feature type="transmembrane region" description="Helical" evidence="8">
    <location>
        <begin position="123"/>
        <end position="140"/>
    </location>
</feature>
<keyword evidence="3" id="KW-0813">Transport</keyword>
<feature type="transmembrane region" description="Helical" evidence="8">
    <location>
        <begin position="99"/>
        <end position="116"/>
    </location>
</feature>
<keyword evidence="11" id="KW-1185">Reference proteome</keyword>
<dbReference type="Pfam" id="PF00892">
    <property type="entry name" value="EamA"/>
    <property type="match status" value="1"/>
</dbReference>